<proteinExistence type="predicted"/>
<dbReference type="AlphaFoldDB" id="A0A6C0JQP7"/>
<dbReference type="EMBL" id="MN740686">
    <property type="protein sequence ID" value="QHU07713.1"/>
    <property type="molecule type" value="Genomic_DNA"/>
</dbReference>
<sequence length="120" mass="14414">MNTFKVVILCSQNKIVNKTINNIKYEIWYTDNEFNLYNANGIIFFFTRLSECYDLYRNIINLCSDDIPIIVVQCENEKKSVDKMYTYRILNNILNKYKKTKNIQLQTIYNYLKGRSIRVI</sequence>
<reference evidence="1" key="1">
    <citation type="journal article" date="2020" name="Nature">
        <title>Giant virus diversity and host interactions through global metagenomics.</title>
        <authorList>
            <person name="Schulz F."/>
            <person name="Roux S."/>
            <person name="Paez-Espino D."/>
            <person name="Jungbluth S."/>
            <person name="Walsh D.A."/>
            <person name="Denef V.J."/>
            <person name="McMahon K.D."/>
            <person name="Konstantinidis K.T."/>
            <person name="Eloe-Fadrosh E.A."/>
            <person name="Kyrpides N.C."/>
            <person name="Woyke T."/>
        </authorList>
    </citation>
    <scope>NUCLEOTIDE SEQUENCE</scope>
    <source>
        <strain evidence="1">GVMAG-S-1041349-163</strain>
    </source>
</reference>
<protein>
    <submittedName>
        <fullName evidence="1">Uncharacterized protein</fullName>
    </submittedName>
</protein>
<accession>A0A6C0JQP7</accession>
<name>A0A6C0JQP7_9ZZZZ</name>
<evidence type="ECO:0000313" key="1">
    <source>
        <dbReference type="EMBL" id="QHU07713.1"/>
    </source>
</evidence>
<organism evidence="1">
    <name type="scientific">viral metagenome</name>
    <dbReference type="NCBI Taxonomy" id="1070528"/>
    <lineage>
        <taxon>unclassified sequences</taxon>
        <taxon>metagenomes</taxon>
        <taxon>organismal metagenomes</taxon>
    </lineage>
</organism>